<proteinExistence type="predicted"/>
<accession>A0A250DJR1</accession>
<organism evidence="1 2">
    <name type="scientific">Variovorax boronicumulans</name>
    <dbReference type="NCBI Taxonomy" id="436515"/>
    <lineage>
        <taxon>Bacteria</taxon>
        <taxon>Pseudomonadati</taxon>
        <taxon>Pseudomonadota</taxon>
        <taxon>Betaproteobacteria</taxon>
        <taxon>Burkholderiales</taxon>
        <taxon>Comamonadaceae</taxon>
        <taxon>Variovorax</taxon>
    </lineage>
</organism>
<dbReference type="InterPro" id="IPR038666">
    <property type="entry name" value="SSP1_head-tail_sf"/>
</dbReference>
<dbReference type="EMBL" id="CP023284">
    <property type="protein sequence ID" value="ATA54580.1"/>
    <property type="molecule type" value="Genomic_DNA"/>
</dbReference>
<name>A0A250DJR1_9BURK</name>
<evidence type="ECO:0000313" key="2">
    <source>
        <dbReference type="Proteomes" id="UP000217154"/>
    </source>
</evidence>
<sequence>MRAGELRHRIELQSSMPGRDAAGGVIKAWTTFATDVPADVMYQSGAEVIRADAVRAVVHASIRIRYMPGVVASMRAMHDGKAFDIKAVQPDRTSRSFMFLVCEQGLNNG</sequence>
<gene>
    <name evidence="1" type="ORF">CKY39_16210</name>
</gene>
<dbReference type="Proteomes" id="UP000217154">
    <property type="component" value="Chromosome"/>
</dbReference>
<dbReference type="Gene3D" id="2.40.10.270">
    <property type="entry name" value="Bacteriophage SPP1 head-tail adaptor protein"/>
    <property type="match status" value="1"/>
</dbReference>
<dbReference type="NCBIfam" id="TIGR01563">
    <property type="entry name" value="gp16_SPP1"/>
    <property type="match status" value="1"/>
</dbReference>
<dbReference type="Pfam" id="PF05521">
    <property type="entry name" value="Phage_HCP"/>
    <property type="match status" value="1"/>
</dbReference>
<dbReference type="AlphaFoldDB" id="A0A250DJR1"/>
<reference evidence="1 2" key="1">
    <citation type="submission" date="2017-09" db="EMBL/GenBank/DDBJ databases">
        <title>The diverse metabolic capabilities of V. boronicumulans make it an excellent choice for continued studies on novel biodegradation.</title>
        <authorList>
            <person name="Sun S."/>
        </authorList>
    </citation>
    <scope>NUCLEOTIDE SEQUENCE [LARGE SCALE GENOMIC DNA]</scope>
    <source>
        <strain evidence="1 2">J1</strain>
    </source>
</reference>
<protein>
    <submittedName>
        <fullName evidence="1">Head-tail adaptor protein</fullName>
    </submittedName>
</protein>
<dbReference type="KEGG" id="vbo:CKY39_16210"/>
<evidence type="ECO:0000313" key="1">
    <source>
        <dbReference type="EMBL" id="ATA54580.1"/>
    </source>
</evidence>
<dbReference type="InterPro" id="IPR008767">
    <property type="entry name" value="Phage_SPP1_head-tail_adaptor"/>
</dbReference>